<evidence type="ECO:0000313" key="1">
    <source>
        <dbReference type="EMBL" id="KHN03171.1"/>
    </source>
</evidence>
<organism evidence="1">
    <name type="scientific">Glycine soja</name>
    <name type="common">Wild soybean</name>
    <dbReference type="NCBI Taxonomy" id="3848"/>
    <lineage>
        <taxon>Eukaryota</taxon>
        <taxon>Viridiplantae</taxon>
        <taxon>Streptophyta</taxon>
        <taxon>Embryophyta</taxon>
        <taxon>Tracheophyta</taxon>
        <taxon>Spermatophyta</taxon>
        <taxon>Magnoliopsida</taxon>
        <taxon>eudicotyledons</taxon>
        <taxon>Gunneridae</taxon>
        <taxon>Pentapetalae</taxon>
        <taxon>rosids</taxon>
        <taxon>fabids</taxon>
        <taxon>Fabales</taxon>
        <taxon>Fabaceae</taxon>
        <taxon>Papilionoideae</taxon>
        <taxon>50 kb inversion clade</taxon>
        <taxon>NPAAA clade</taxon>
        <taxon>indigoferoid/millettioid clade</taxon>
        <taxon>Phaseoleae</taxon>
        <taxon>Glycine</taxon>
        <taxon>Glycine subgen. Soja</taxon>
    </lineage>
</organism>
<dbReference type="EMBL" id="KN669906">
    <property type="protein sequence ID" value="KHN03171.1"/>
    <property type="molecule type" value="Genomic_DNA"/>
</dbReference>
<dbReference type="Proteomes" id="UP000053555">
    <property type="component" value="Unassembled WGS sequence"/>
</dbReference>
<sequence>MEFYPDPLLPITSQIESALVNVHKQWVTNLANMEVQGRLQLLIRILPDVKGSYGECLACSN</sequence>
<dbReference type="AlphaFoldDB" id="A0A0B2P1E2"/>
<protein>
    <submittedName>
        <fullName evidence="1">Uncharacterized protein</fullName>
    </submittedName>
</protein>
<reference evidence="1" key="1">
    <citation type="submission" date="2014-07" db="EMBL/GenBank/DDBJ databases">
        <title>Identification of a novel salt tolerance gene in wild soybean by whole-genome sequencing.</title>
        <authorList>
            <person name="Lam H.-M."/>
            <person name="Qi X."/>
            <person name="Li M.-W."/>
            <person name="Liu X."/>
            <person name="Xie M."/>
            <person name="Ni M."/>
            <person name="Xu X."/>
        </authorList>
    </citation>
    <scope>NUCLEOTIDE SEQUENCE [LARGE SCALE GENOMIC DNA]</scope>
    <source>
        <tissue evidence="1">Root</tissue>
    </source>
</reference>
<proteinExistence type="predicted"/>
<accession>A0A0B2P1E2</accession>
<name>A0A0B2P1E2_GLYSO</name>
<gene>
    <name evidence="1" type="ORF">glysoja_042103</name>
</gene>